<sequence>MLVRLVRSAALLTTGLLAGAFGYGAANLIPTFHRVPLQMRLDFHSDLMKSNSISMQLTMAAAAVAGLALAVLSTGRARGMAAAATGLVVATFAITRLGNVPINHRINDWAVSGAPADYAEILTRWDMFHYLRTGTALAAFAIMIALAVFSREQLFEPRPAERRDVHVRG</sequence>
<feature type="transmembrane region" description="Helical" evidence="1">
    <location>
        <begin position="53"/>
        <end position="72"/>
    </location>
</feature>
<evidence type="ECO:0000313" key="3">
    <source>
        <dbReference type="Proteomes" id="UP000602198"/>
    </source>
</evidence>
<keyword evidence="3" id="KW-1185">Reference proteome</keyword>
<dbReference type="RefSeq" id="WP_201943556.1">
    <property type="nucleotide sequence ID" value="NZ_JAERRJ010000001.1"/>
</dbReference>
<proteinExistence type="predicted"/>
<protein>
    <submittedName>
        <fullName evidence="2">DUF1772 domain-containing protein</fullName>
    </submittedName>
</protein>
<feature type="transmembrane region" description="Helical" evidence="1">
    <location>
        <begin position="130"/>
        <end position="149"/>
    </location>
</feature>
<keyword evidence="1" id="KW-1133">Transmembrane helix</keyword>
<dbReference type="EMBL" id="JAERRJ010000001">
    <property type="protein sequence ID" value="MBL1073546.1"/>
    <property type="molecule type" value="Genomic_DNA"/>
</dbReference>
<comment type="caution">
    <text evidence="2">The sequence shown here is derived from an EMBL/GenBank/DDBJ whole genome shotgun (WGS) entry which is preliminary data.</text>
</comment>
<keyword evidence="1" id="KW-0812">Transmembrane</keyword>
<dbReference type="Proteomes" id="UP000602198">
    <property type="component" value="Unassembled WGS sequence"/>
</dbReference>
<dbReference type="Pfam" id="PF08592">
    <property type="entry name" value="Anthrone_oxy"/>
    <property type="match status" value="1"/>
</dbReference>
<dbReference type="InterPro" id="IPR013901">
    <property type="entry name" value="Anthrone_oxy"/>
</dbReference>
<accession>A0ABS1LZ97</accession>
<organism evidence="2 3">
    <name type="scientific">Nocardia acididurans</name>
    <dbReference type="NCBI Taxonomy" id="2802282"/>
    <lineage>
        <taxon>Bacteria</taxon>
        <taxon>Bacillati</taxon>
        <taxon>Actinomycetota</taxon>
        <taxon>Actinomycetes</taxon>
        <taxon>Mycobacteriales</taxon>
        <taxon>Nocardiaceae</taxon>
        <taxon>Nocardia</taxon>
    </lineage>
</organism>
<keyword evidence="1" id="KW-0472">Membrane</keyword>
<name>A0ABS1LZ97_9NOCA</name>
<gene>
    <name evidence="2" type="ORF">JK358_03995</name>
</gene>
<evidence type="ECO:0000256" key="1">
    <source>
        <dbReference type="SAM" id="Phobius"/>
    </source>
</evidence>
<evidence type="ECO:0000313" key="2">
    <source>
        <dbReference type="EMBL" id="MBL1073546.1"/>
    </source>
</evidence>
<reference evidence="2 3" key="1">
    <citation type="submission" date="2021-01" db="EMBL/GenBank/DDBJ databases">
        <title>WGS of actinomycetes isolated from Thailand.</title>
        <authorList>
            <person name="Thawai C."/>
        </authorList>
    </citation>
    <scope>NUCLEOTIDE SEQUENCE [LARGE SCALE GENOMIC DNA]</scope>
    <source>
        <strain evidence="2 3">LPG 2</strain>
    </source>
</reference>